<reference evidence="2 3" key="1">
    <citation type="submission" date="2013-10" db="EMBL/GenBank/DDBJ databases">
        <title>Complete genome sequence of Corynebacterium lactis DSM 45799(T), isolated from raw cow milk.</title>
        <authorList>
            <person name="Ruckert C."/>
            <person name="Albersmeier A."/>
            <person name="Lipski A."/>
            <person name="Kalinowski J."/>
        </authorList>
    </citation>
    <scope>NUCLEOTIDE SEQUENCE [LARGE SCALE GENOMIC DNA]</scope>
    <source>
        <strain evidence="2 3">RW2-5</strain>
    </source>
</reference>
<dbReference type="SUPFAM" id="SSF50494">
    <property type="entry name" value="Trypsin-like serine proteases"/>
    <property type="match status" value="1"/>
</dbReference>
<feature type="region of interest" description="Disordered" evidence="1">
    <location>
        <begin position="36"/>
        <end position="66"/>
    </location>
</feature>
<dbReference type="PATRIC" id="fig|1408189.4.peg.234"/>
<dbReference type="Gene3D" id="2.40.10.10">
    <property type="entry name" value="Trypsin-like serine proteases"/>
    <property type="match status" value="2"/>
</dbReference>
<dbReference type="InterPro" id="IPR009003">
    <property type="entry name" value="Peptidase_S1_PA"/>
</dbReference>
<protein>
    <recommendedName>
        <fullName evidence="4">Peptidase S1 domain-containing protein</fullName>
    </recommendedName>
</protein>
<evidence type="ECO:0000313" key="3">
    <source>
        <dbReference type="Proteomes" id="UP000058446"/>
    </source>
</evidence>
<name>A0A0K2H3T8_9CORY</name>
<evidence type="ECO:0000256" key="1">
    <source>
        <dbReference type="SAM" id="MobiDB-lite"/>
    </source>
</evidence>
<sequence>MVSVGAALSVSSCGITGSVMFGAVIAGLNEVPIAEGAEEGPGASPPLADAGTDPGTDPFGNGVGDQERRRIFRDSENWKHLESPIGVIPGGQYFVHHARGHVSTCSFGWLVRSREDAGRLYNLTAGHCGKPGDEVFVEAGPEKLLKVGTFIWTEHDEFAPAGTGPDQALIELEDSAFAVGTPELDKVTLVGHASMDWLQQNRPYLCRLGWRSGLSCGSFDRIVNQHLFRYDNISDKGDSGGVIWAQDPEDENRIWAVGVTSFIQPSDAASAGGASIGGTMQRFNLAVVQ</sequence>
<evidence type="ECO:0008006" key="4">
    <source>
        <dbReference type="Google" id="ProtNLM"/>
    </source>
</evidence>
<dbReference type="STRING" id="1408189.CLAC_01180"/>
<evidence type="ECO:0000313" key="2">
    <source>
        <dbReference type="EMBL" id="ALA68366.1"/>
    </source>
</evidence>
<organism evidence="2 3">
    <name type="scientific">Corynebacterium lactis RW2-5</name>
    <dbReference type="NCBI Taxonomy" id="1408189"/>
    <lineage>
        <taxon>Bacteria</taxon>
        <taxon>Bacillati</taxon>
        <taxon>Actinomycetota</taxon>
        <taxon>Actinomycetes</taxon>
        <taxon>Mycobacteriales</taxon>
        <taxon>Corynebacteriaceae</taxon>
        <taxon>Corynebacterium</taxon>
    </lineage>
</organism>
<proteinExistence type="predicted"/>
<gene>
    <name evidence="2" type="ORF">CLAC_01180</name>
</gene>
<dbReference type="InterPro" id="IPR043504">
    <property type="entry name" value="Peptidase_S1_PA_chymotrypsin"/>
</dbReference>
<dbReference type="EMBL" id="CP006841">
    <property type="protein sequence ID" value="ALA68366.1"/>
    <property type="molecule type" value="Genomic_DNA"/>
</dbReference>
<dbReference type="AlphaFoldDB" id="A0A0K2H3T8"/>
<dbReference type="Proteomes" id="UP000058446">
    <property type="component" value="Chromosome"/>
</dbReference>
<dbReference type="KEGG" id="clw:CLAC_01180"/>
<keyword evidence="3" id="KW-1185">Reference proteome</keyword>
<accession>A0A0K2H3T8</accession>